<reference evidence="1 2" key="1">
    <citation type="submission" date="2021-07" db="EMBL/GenBank/DDBJ databases">
        <authorList>
            <person name="Palmer J.M."/>
        </authorList>
    </citation>
    <scope>NUCLEOTIDE SEQUENCE [LARGE SCALE GENOMIC DNA]</scope>
    <source>
        <strain evidence="1 2">AT_MEX2019</strain>
        <tissue evidence="1">Muscle</tissue>
    </source>
</reference>
<organism evidence="1 2">
    <name type="scientific">Ataeniobius toweri</name>
    <dbReference type="NCBI Taxonomy" id="208326"/>
    <lineage>
        <taxon>Eukaryota</taxon>
        <taxon>Metazoa</taxon>
        <taxon>Chordata</taxon>
        <taxon>Craniata</taxon>
        <taxon>Vertebrata</taxon>
        <taxon>Euteleostomi</taxon>
        <taxon>Actinopterygii</taxon>
        <taxon>Neopterygii</taxon>
        <taxon>Teleostei</taxon>
        <taxon>Neoteleostei</taxon>
        <taxon>Acanthomorphata</taxon>
        <taxon>Ovalentaria</taxon>
        <taxon>Atherinomorphae</taxon>
        <taxon>Cyprinodontiformes</taxon>
        <taxon>Goodeidae</taxon>
        <taxon>Ataeniobius</taxon>
    </lineage>
</organism>
<accession>A0ABU7BNU0</accession>
<dbReference type="EMBL" id="JAHUTI010060278">
    <property type="protein sequence ID" value="MED6251765.1"/>
    <property type="molecule type" value="Genomic_DNA"/>
</dbReference>
<proteinExistence type="predicted"/>
<name>A0ABU7BNU0_9TELE</name>
<keyword evidence="2" id="KW-1185">Reference proteome</keyword>
<sequence>MFCHLPFFKFSVDGSDKSDRFWRRERGCVCVCVCVCVSESLWVWMCGPSSVPLLLFAAELRAQQLGERSSLCNALLSMTEWRFWRSR</sequence>
<protein>
    <recommendedName>
        <fullName evidence="3">Secreted protein</fullName>
    </recommendedName>
</protein>
<evidence type="ECO:0000313" key="2">
    <source>
        <dbReference type="Proteomes" id="UP001345963"/>
    </source>
</evidence>
<evidence type="ECO:0008006" key="3">
    <source>
        <dbReference type="Google" id="ProtNLM"/>
    </source>
</evidence>
<dbReference type="Proteomes" id="UP001345963">
    <property type="component" value="Unassembled WGS sequence"/>
</dbReference>
<evidence type="ECO:0000313" key="1">
    <source>
        <dbReference type="EMBL" id="MED6251765.1"/>
    </source>
</evidence>
<comment type="caution">
    <text evidence="1">The sequence shown here is derived from an EMBL/GenBank/DDBJ whole genome shotgun (WGS) entry which is preliminary data.</text>
</comment>
<gene>
    <name evidence="1" type="ORF">ATANTOWER_002632</name>
</gene>